<proteinExistence type="predicted"/>
<dbReference type="Pfam" id="PF07727">
    <property type="entry name" value="RVT_2"/>
    <property type="match status" value="1"/>
</dbReference>
<feature type="domain" description="Reverse transcriptase Ty1/copia-type" evidence="1">
    <location>
        <begin position="1"/>
        <end position="73"/>
    </location>
</feature>
<feature type="non-terminal residue" evidence="2">
    <location>
        <position position="76"/>
    </location>
</feature>
<dbReference type="EMBL" id="KM051248">
    <property type="protein sequence ID" value="AII77197.1"/>
    <property type="molecule type" value="Genomic_DNA"/>
</dbReference>
<sequence length="76" mass="8899">LNGYLREEMYMLPPEGVEIEPGMVCKLKKALYGLKQASRQWNERFDQFLKSIGFTQSNVDKCVYQKYVNNSTIFLV</sequence>
<evidence type="ECO:0000313" key="2">
    <source>
        <dbReference type="EMBL" id="AII77197.1"/>
    </source>
</evidence>
<dbReference type="AlphaFoldDB" id="A0A0A7D7A2"/>
<gene>
    <name evidence="2" type="primary">rt</name>
</gene>
<keyword evidence="2" id="KW-0548">Nucleotidyltransferase</keyword>
<organism evidence="2">
    <name type="scientific">Philotrypesis sp. 5 TLX-2014</name>
    <dbReference type="NCBI Taxonomy" id="1529453"/>
    <lineage>
        <taxon>Eukaryota</taxon>
        <taxon>Metazoa</taxon>
        <taxon>Ecdysozoa</taxon>
        <taxon>Arthropoda</taxon>
        <taxon>Hexapoda</taxon>
        <taxon>Insecta</taxon>
        <taxon>Pterygota</taxon>
        <taxon>Neoptera</taxon>
        <taxon>Endopterygota</taxon>
        <taxon>Hymenoptera</taxon>
        <taxon>Apocrita</taxon>
        <taxon>Proctotrupomorpha</taxon>
        <taxon>Chalcidoidea</taxon>
        <taxon>Pteromalidae</taxon>
        <taxon>Sycoryctinae</taxon>
        <taxon>Philotrypesini</taxon>
        <taxon>Philotrypesis</taxon>
    </lineage>
</organism>
<feature type="non-terminal residue" evidence="2">
    <location>
        <position position="1"/>
    </location>
</feature>
<dbReference type="GO" id="GO:0003964">
    <property type="term" value="F:RNA-directed DNA polymerase activity"/>
    <property type="evidence" value="ECO:0007669"/>
    <property type="project" value="UniProtKB-KW"/>
</dbReference>
<reference evidence="2" key="1">
    <citation type="submission" date="2014-06" db="EMBL/GenBank/DDBJ databases">
        <title>Diversity and Evolution of Ty1-copia Retroelements within Chalcidoidea by Reverse Transcriptase Domain Analysis.</title>
        <authorList>
            <person name="Xiong T.L."/>
        </authorList>
    </citation>
    <scope>NUCLEOTIDE SEQUENCE</scope>
    <source>
        <strain evidence="2">BPsp5_Ac3</strain>
    </source>
</reference>
<accession>A0A0A7D7A2</accession>
<protein>
    <submittedName>
        <fullName evidence="2">Reverse transcriptase</fullName>
    </submittedName>
</protein>
<dbReference type="InterPro" id="IPR013103">
    <property type="entry name" value="RVT_2"/>
</dbReference>
<evidence type="ECO:0000259" key="1">
    <source>
        <dbReference type="Pfam" id="PF07727"/>
    </source>
</evidence>
<name>A0A0A7D7A2_9HYME</name>
<keyword evidence="2" id="KW-0695">RNA-directed DNA polymerase</keyword>
<keyword evidence="2" id="KW-0808">Transferase</keyword>